<keyword evidence="3" id="KW-1185">Reference proteome</keyword>
<feature type="domain" description="DUF4382" evidence="1">
    <location>
        <begin position="30"/>
        <end position="177"/>
    </location>
</feature>
<comment type="caution">
    <text evidence="2">The sequence shown here is derived from an EMBL/GenBank/DDBJ whole genome shotgun (WGS) entry which is preliminary data.</text>
</comment>
<sequence>MNWKILMLALIASVGLQSCSEDDGSPNGGKANLTVRMTDAPGDYDAVLIDVQGIEIHVTSETELEGDVDGDGWIAVDDVQTGVYDLLELTGGVTQVLADTEVPEGFVSQIRLILGSNNTVVVNGVSKPLNTPSAQQSGLKLQVNEELVAGENYAFLLDFDVDNSIVTTGNGGYNLKPVIRLNAEPNAGTVVGSITPVNIQALVRIENSNITISAYTNAEGEFSLNGVPAGTYKLTVIPEANSLLNTYVIDEIEVKANSVTEVEVVTL</sequence>
<reference evidence="3" key="1">
    <citation type="journal article" date="2019" name="Int. J. Syst. Evol. Microbiol.">
        <title>The Global Catalogue of Microorganisms (GCM) 10K type strain sequencing project: providing services to taxonomists for standard genome sequencing and annotation.</title>
        <authorList>
            <consortium name="The Broad Institute Genomics Platform"/>
            <consortium name="The Broad Institute Genome Sequencing Center for Infectious Disease"/>
            <person name="Wu L."/>
            <person name="Ma J."/>
        </authorList>
    </citation>
    <scope>NUCLEOTIDE SEQUENCE [LARGE SCALE GENOMIC DNA]</scope>
    <source>
        <strain evidence="3">KCTC 52925</strain>
    </source>
</reference>
<dbReference type="Gene3D" id="2.60.40.1120">
    <property type="entry name" value="Carboxypeptidase-like, regulatory domain"/>
    <property type="match status" value="1"/>
</dbReference>
<dbReference type="SUPFAM" id="SSF49452">
    <property type="entry name" value="Starch-binding domain-like"/>
    <property type="match status" value="1"/>
</dbReference>
<dbReference type="InterPro" id="IPR018247">
    <property type="entry name" value="EF_Hand_1_Ca_BS"/>
</dbReference>
<dbReference type="PROSITE" id="PS00018">
    <property type="entry name" value="EF_HAND_1"/>
    <property type="match status" value="1"/>
</dbReference>
<accession>A0ABW5X219</accession>
<evidence type="ECO:0000259" key="1">
    <source>
        <dbReference type="Pfam" id="PF14321"/>
    </source>
</evidence>
<proteinExistence type="predicted"/>
<protein>
    <submittedName>
        <fullName evidence="2">DUF4382 domain-containing protein</fullName>
    </submittedName>
</protein>
<dbReference type="Proteomes" id="UP001597438">
    <property type="component" value="Unassembled WGS sequence"/>
</dbReference>
<gene>
    <name evidence="2" type="ORF">ACFSYS_02625</name>
</gene>
<dbReference type="InterPro" id="IPR025491">
    <property type="entry name" value="DUF4382"/>
</dbReference>
<evidence type="ECO:0000313" key="2">
    <source>
        <dbReference type="EMBL" id="MFD2832163.1"/>
    </source>
</evidence>
<dbReference type="InterPro" id="IPR013784">
    <property type="entry name" value="Carb-bd-like_fold"/>
</dbReference>
<evidence type="ECO:0000313" key="3">
    <source>
        <dbReference type="Proteomes" id="UP001597438"/>
    </source>
</evidence>
<organism evidence="2 3">
    <name type="scientific">Christiangramia antarctica</name>
    <dbReference type="NCBI Taxonomy" id="2058158"/>
    <lineage>
        <taxon>Bacteria</taxon>
        <taxon>Pseudomonadati</taxon>
        <taxon>Bacteroidota</taxon>
        <taxon>Flavobacteriia</taxon>
        <taxon>Flavobacteriales</taxon>
        <taxon>Flavobacteriaceae</taxon>
        <taxon>Christiangramia</taxon>
    </lineage>
</organism>
<dbReference type="EMBL" id="JBHUOJ010000004">
    <property type="protein sequence ID" value="MFD2832163.1"/>
    <property type="molecule type" value="Genomic_DNA"/>
</dbReference>
<dbReference type="RefSeq" id="WP_251739399.1">
    <property type="nucleotide sequence ID" value="NZ_JBHUOJ010000004.1"/>
</dbReference>
<dbReference type="PROSITE" id="PS51257">
    <property type="entry name" value="PROKAR_LIPOPROTEIN"/>
    <property type="match status" value="1"/>
</dbReference>
<name>A0ABW5X219_9FLAO</name>
<dbReference type="Pfam" id="PF14321">
    <property type="entry name" value="DUF4382"/>
    <property type="match status" value="1"/>
</dbReference>